<name>K0IBD1_NITGG</name>
<reference evidence="2 3" key="1">
    <citation type="journal article" date="2012" name="Environ. Microbiol.">
        <title>The genome of the ammonia-oxidizing Candidatus Nitrososphaera gargensis: insights into metabolic versatility and environmental adaptations.</title>
        <authorList>
            <person name="Spang A."/>
            <person name="Poehlein A."/>
            <person name="Offre P."/>
            <person name="Zumbragel S."/>
            <person name="Haider S."/>
            <person name="Rychlik N."/>
            <person name="Nowka B."/>
            <person name="Schmeisser C."/>
            <person name="Lebedeva E.V."/>
            <person name="Rattei T."/>
            <person name="Bohm C."/>
            <person name="Schmid M."/>
            <person name="Galushko A."/>
            <person name="Hatzenpichler R."/>
            <person name="Weinmaier T."/>
            <person name="Daniel R."/>
            <person name="Schleper C."/>
            <person name="Spieck E."/>
            <person name="Streit W."/>
            <person name="Wagner M."/>
        </authorList>
    </citation>
    <scope>NUCLEOTIDE SEQUENCE [LARGE SCALE GENOMIC DNA]</scope>
    <source>
        <strain evidence="3">Ga9.2</strain>
    </source>
</reference>
<feature type="region of interest" description="Disordered" evidence="1">
    <location>
        <begin position="1"/>
        <end position="20"/>
    </location>
</feature>
<evidence type="ECO:0000256" key="1">
    <source>
        <dbReference type="SAM" id="MobiDB-lite"/>
    </source>
</evidence>
<protein>
    <submittedName>
        <fullName evidence="2">Uncharacterized protein</fullName>
    </submittedName>
</protein>
<accession>K0IBD1</accession>
<proteinExistence type="predicted"/>
<dbReference type="BioCyc" id="CNIT1237085:G1324-1671-MONOMER"/>
<dbReference type="STRING" id="1237085.Ngar_c16730"/>
<dbReference type="InParanoid" id="K0IBD1"/>
<evidence type="ECO:0000313" key="3">
    <source>
        <dbReference type="Proteomes" id="UP000008037"/>
    </source>
</evidence>
<dbReference type="Proteomes" id="UP000008037">
    <property type="component" value="Chromosome"/>
</dbReference>
<sequence length="70" mass="7870">MAAAETGIHNNKAKKSARSDAANVEYVVDCILLFYHHRKNHVNWTGDQVGELDPDCQFCKPHMELKTSGK</sequence>
<dbReference type="EMBL" id="CP002408">
    <property type="protein sequence ID" value="AFU58606.1"/>
    <property type="molecule type" value="Genomic_DNA"/>
</dbReference>
<evidence type="ECO:0000313" key="2">
    <source>
        <dbReference type="EMBL" id="AFU58606.1"/>
    </source>
</evidence>
<organism evidence="2 3">
    <name type="scientific">Nitrososphaera gargensis (strain Ga9.2)</name>
    <dbReference type="NCBI Taxonomy" id="1237085"/>
    <lineage>
        <taxon>Archaea</taxon>
        <taxon>Nitrososphaerota</taxon>
        <taxon>Nitrososphaeria</taxon>
        <taxon>Nitrososphaerales</taxon>
        <taxon>Nitrososphaeraceae</taxon>
        <taxon>Nitrososphaera</taxon>
    </lineage>
</organism>
<dbReference type="HOGENOM" id="CLU_2748320_0_0_2"/>
<keyword evidence="3" id="KW-1185">Reference proteome</keyword>
<dbReference type="KEGG" id="nga:Ngar_c16730"/>
<dbReference type="AlphaFoldDB" id="K0IBD1"/>
<gene>
    <name evidence="2" type="ordered locus">Ngar_c16730</name>
</gene>